<sequence length="356" mass="36703">MRYSYALGALCAAGAMAHNVDKRSYVTDWTVVTVTTTITEYPSTPTVYENVAAEAADTSSSTVAVAVDSTTAAAAAAVEPTTSSVVTPVVEATTSAAAAVVVDTTSVAAAIVDTTSVAAAADTTTSVAAVEPTTTAAAVVTTSSSTEAAAATAWTSAWTSYWTSSWSSTASAAESTTLATTTSSSATSTATSAYQSAVLYNHNVHRSNHSASSLTWSSDLESSAYTLAAKCVYEHDTSIDGGGYGQNIGYGVSADDIGVMITNLMYNDEMGYYTDLYGEADPDMTYFDDWGHFSQIVWAATTEVGCATVTCNSLGNVDASEALPFTVCNYSPAGNYEGEYGTNVKRPLGYAMYVAS</sequence>
<dbReference type="RefSeq" id="XP_025463358.1">
    <property type="nucleotide sequence ID" value="XM_025606358.1"/>
</dbReference>
<dbReference type="STRING" id="1450535.A0A317VFD4"/>
<accession>A0A317VFD4</accession>
<dbReference type="SUPFAM" id="SSF55797">
    <property type="entry name" value="PR-1-like"/>
    <property type="match status" value="1"/>
</dbReference>
<dbReference type="InterPro" id="IPR018244">
    <property type="entry name" value="Allrgn_V5/Tpx1_CS"/>
</dbReference>
<comment type="caution">
    <text evidence="2">The sequence shown here is derived from an EMBL/GenBank/DDBJ whole genome shotgun (WGS) entry which is preliminary data.</text>
</comment>
<keyword evidence="3" id="KW-1185">Reference proteome</keyword>
<dbReference type="CDD" id="cd05380">
    <property type="entry name" value="CAP_euk"/>
    <property type="match status" value="1"/>
</dbReference>
<evidence type="ECO:0000313" key="3">
    <source>
        <dbReference type="Proteomes" id="UP000246702"/>
    </source>
</evidence>
<dbReference type="PANTHER" id="PTHR10334">
    <property type="entry name" value="CYSTEINE-RICH SECRETORY PROTEIN-RELATED"/>
    <property type="match status" value="1"/>
</dbReference>
<dbReference type="GeneID" id="37108501"/>
<dbReference type="OrthoDB" id="337038at2759"/>
<dbReference type="SMART" id="SM00198">
    <property type="entry name" value="SCP"/>
    <property type="match status" value="1"/>
</dbReference>
<gene>
    <name evidence="2" type="ORF">BO94DRAFT_239498</name>
</gene>
<feature type="domain" description="SCP" evidence="1">
    <location>
        <begin position="193"/>
        <end position="338"/>
    </location>
</feature>
<protein>
    <submittedName>
        <fullName evidence="2">PR-1-like protein</fullName>
    </submittedName>
</protein>
<evidence type="ECO:0000313" key="2">
    <source>
        <dbReference type="EMBL" id="PWY73093.1"/>
    </source>
</evidence>
<dbReference type="GO" id="GO:0005576">
    <property type="term" value="C:extracellular region"/>
    <property type="evidence" value="ECO:0007669"/>
    <property type="project" value="InterPro"/>
</dbReference>
<dbReference type="InterPro" id="IPR014044">
    <property type="entry name" value="CAP_dom"/>
</dbReference>
<evidence type="ECO:0000259" key="1">
    <source>
        <dbReference type="SMART" id="SM00198"/>
    </source>
</evidence>
<dbReference type="PRINTS" id="PR00837">
    <property type="entry name" value="V5TPXLIKE"/>
</dbReference>
<dbReference type="InterPro" id="IPR001283">
    <property type="entry name" value="CRISP-related"/>
</dbReference>
<reference evidence="2 3" key="1">
    <citation type="submission" date="2016-12" db="EMBL/GenBank/DDBJ databases">
        <title>The genomes of Aspergillus section Nigri reveals drivers in fungal speciation.</title>
        <authorList>
            <consortium name="DOE Joint Genome Institute"/>
            <person name="Vesth T.C."/>
            <person name="Nybo J."/>
            <person name="Theobald S."/>
            <person name="Brandl J."/>
            <person name="Frisvad J.C."/>
            <person name="Nielsen K.F."/>
            <person name="Lyhne E.K."/>
            <person name="Kogle M.E."/>
            <person name="Kuo A."/>
            <person name="Riley R."/>
            <person name="Clum A."/>
            <person name="Nolan M."/>
            <person name="Lipzen A."/>
            <person name="Salamov A."/>
            <person name="Henrissat B."/>
            <person name="Wiebenga A."/>
            <person name="De Vries R.P."/>
            <person name="Grigoriev I.V."/>
            <person name="Mortensen U.H."/>
            <person name="Andersen M.R."/>
            <person name="Baker S.E."/>
        </authorList>
    </citation>
    <scope>NUCLEOTIDE SEQUENCE [LARGE SCALE GENOMIC DNA]</scope>
    <source>
        <strain evidence="2 3">CBS 115572</strain>
    </source>
</reference>
<dbReference type="Proteomes" id="UP000246702">
    <property type="component" value="Unassembled WGS sequence"/>
</dbReference>
<name>A0A317VFD4_9EURO</name>
<proteinExistence type="predicted"/>
<dbReference type="PROSITE" id="PS01009">
    <property type="entry name" value="CRISP_1"/>
    <property type="match status" value="1"/>
</dbReference>
<organism evidence="2 3">
    <name type="scientific">Aspergillus sclerotioniger CBS 115572</name>
    <dbReference type="NCBI Taxonomy" id="1450535"/>
    <lineage>
        <taxon>Eukaryota</taxon>
        <taxon>Fungi</taxon>
        <taxon>Dikarya</taxon>
        <taxon>Ascomycota</taxon>
        <taxon>Pezizomycotina</taxon>
        <taxon>Eurotiomycetes</taxon>
        <taxon>Eurotiomycetidae</taxon>
        <taxon>Eurotiales</taxon>
        <taxon>Aspergillaceae</taxon>
        <taxon>Aspergillus</taxon>
        <taxon>Aspergillus subgen. Circumdati</taxon>
    </lineage>
</organism>
<dbReference type="AlphaFoldDB" id="A0A317VFD4"/>
<dbReference type="EMBL" id="MSFK01000032">
    <property type="protein sequence ID" value="PWY73093.1"/>
    <property type="molecule type" value="Genomic_DNA"/>
</dbReference>
<dbReference type="InterPro" id="IPR035940">
    <property type="entry name" value="CAP_sf"/>
</dbReference>
<dbReference type="FunFam" id="3.40.33.10:FF:000018">
    <property type="entry name" value="SCP-like extracellular protein, putative"/>
    <property type="match status" value="1"/>
</dbReference>
<dbReference type="Pfam" id="PF00188">
    <property type="entry name" value="CAP"/>
    <property type="match status" value="1"/>
</dbReference>
<dbReference type="Gene3D" id="3.40.33.10">
    <property type="entry name" value="CAP"/>
    <property type="match status" value="1"/>
</dbReference>